<dbReference type="VEuPathDB" id="FungiDB:A1O7_02663"/>
<proteinExistence type="predicted"/>
<protein>
    <submittedName>
        <fullName evidence="1">Uncharacterized protein</fullName>
    </submittedName>
</protein>
<accession>W9WB60</accession>
<keyword evidence="2" id="KW-1185">Reference proteome</keyword>
<name>W9WB60_9EURO</name>
<organism evidence="1 2">
    <name type="scientific">Cladophialophora yegresii CBS 114405</name>
    <dbReference type="NCBI Taxonomy" id="1182544"/>
    <lineage>
        <taxon>Eukaryota</taxon>
        <taxon>Fungi</taxon>
        <taxon>Dikarya</taxon>
        <taxon>Ascomycota</taxon>
        <taxon>Pezizomycotina</taxon>
        <taxon>Eurotiomycetes</taxon>
        <taxon>Chaetothyriomycetidae</taxon>
        <taxon>Chaetothyriales</taxon>
        <taxon>Herpotrichiellaceae</taxon>
        <taxon>Cladophialophora</taxon>
    </lineage>
</organism>
<dbReference type="HOGENOM" id="CLU_2812145_0_0_1"/>
<reference evidence="1 2" key="1">
    <citation type="submission" date="2013-03" db="EMBL/GenBank/DDBJ databases">
        <title>The Genome Sequence of Cladophialophora yegresii CBS 114405.</title>
        <authorList>
            <consortium name="The Broad Institute Genomics Platform"/>
            <person name="Cuomo C."/>
            <person name="de Hoog S."/>
            <person name="Gorbushina A."/>
            <person name="Walker B."/>
            <person name="Young S.K."/>
            <person name="Zeng Q."/>
            <person name="Gargeya S."/>
            <person name="Fitzgerald M."/>
            <person name="Haas B."/>
            <person name="Abouelleil A."/>
            <person name="Allen A.W."/>
            <person name="Alvarado L."/>
            <person name="Arachchi H.M."/>
            <person name="Berlin A.M."/>
            <person name="Chapman S.B."/>
            <person name="Gainer-Dewar J."/>
            <person name="Goldberg J."/>
            <person name="Griggs A."/>
            <person name="Gujja S."/>
            <person name="Hansen M."/>
            <person name="Howarth C."/>
            <person name="Imamovic A."/>
            <person name="Ireland A."/>
            <person name="Larimer J."/>
            <person name="McCowan C."/>
            <person name="Murphy C."/>
            <person name="Pearson M."/>
            <person name="Poon T.W."/>
            <person name="Priest M."/>
            <person name="Roberts A."/>
            <person name="Saif S."/>
            <person name="Shea T."/>
            <person name="Sisk P."/>
            <person name="Sykes S."/>
            <person name="Wortman J."/>
            <person name="Nusbaum C."/>
            <person name="Birren B."/>
        </authorList>
    </citation>
    <scope>NUCLEOTIDE SEQUENCE [LARGE SCALE GENOMIC DNA]</scope>
    <source>
        <strain evidence="1 2">CBS 114405</strain>
    </source>
</reference>
<dbReference type="EMBL" id="AMGW01000002">
    <property type="protein sequence ID" value="EXJ62230.1"/>
    <property type="molecule type" value="Genomic_DNA"/>
</dbReference>
<dbReference type="AlphaFoldDB" id="W9WB60"/>
<evidence type="ECO:0000313" key="1">
    <source>
        <dbReference type="EMBL" id="EXJ62230.1"/>
    </source>
</evidence>
<dbReference type="Proteomes" id="UP000019473">
    <property type="component" value="Unassembled WGS sequence"/>
</dbReference>
<dbReference type="GeneID" id="19177269"/>
<sequence>MYLSRHLTTDIALLNTTFLGRTISASRFQIRHIQVCTSTCFRHSPDRTTAIARTERHGDAITLAAAY</sequence>
<dbReference type="RefSeq" id="XP_007754884.1">
    <property type="nucleotide sequence ID" value="XM_007756694.1"/>
</dbReference>
<gene>
    <name evidence="1" type="ORF">A1O7_02663</name>
</gene>
<evidence type="ECO:0000313" key="2">
    <source>
        <dbReference type="Proteomes" id="UP000019473"/>
    </source>
</evidence>
<comment type="caution">
    <text evidence="1">The sequence shown here is derived from an EMBL/GenBank/DDBJ whole genome shotgun (WGS) entry which is preliminary data.</text>
</comment>